<comment type="caution">
    <text evidence="1">The sequence shown here is derived from an EMBL/GenBank/DDBJ whole genome shotgun (WGS) entry which is preliminary data.</text>
</comment>
<dbReference type="EMBL" id="PJEO01000033">
    <property type="protein sequence ID" value="PKQ45142.1"/>
    <property type="molecule type" value="Genomic_DNA"/>
</dbReference>
<dbReference type="AlphaFoldDB" id="A0A2N3HJT9"/>
<organism evidence="1 2">
    <name type="scientific">Confluentibacter flavum</name>
    <dbReference type="NCBI Taxonomy" id="1909700"/>
    <lineage>
        <taxon>Bacteria</taxon>
        <taxon>Pseudomonadati</taxon>
        <taxon>Bacteroidota</taxon>
        <taxon>Flavobacteriia</taxon>
        <taxon>Flavobacteriales</taxon>
        <taxon>Flavobacteriaceae</taxon>
        <taxon>Confluentibacter</taxon>
    </lineage>
</organism>
<accession>A0A2N3HJT9</accession>
<reference evidence="1 2" key="1">
    <citation type="submission" date="2017-12" db="EMBL/GenBank/DDBJ databases">
        <title>Confluentibacter flavum sp. nov., isolated from the saline lake.</title>
        <authorList>
            <person name="Yu L."/>
        </authorList>
    </citation>
    <scope>NUCLEOTIDE SEQUENCE [LARGE SCALE GENOMIC DNA]</scope>
    <source>
        <strain evidence="1 2">3B</strain>
    </source>
</reference>
<gene>
    <name evidence="1" type="ORF">CSW08_09650</name>
</gene>
<evidence type="ECO:0000313" key="1">
    <source>
        <dbReference type="EMBL" id="PKQ45142.1"/>
    </source>
</evidence>
<evidence type="ECO:0000313" key="2">
    <source>
        <dbReference type="Proteomes" id="UP000233435"/>
    </source>
</evidence>
<name>A0A2N3HJT9_9FLAO</name>
<protein>
    <recommendedName>
        <fullName evidence="3">Phosphoribosylpyrophosphate synthetase</fullName>
    </recommendedName>
</protein>
<dbReference type="OrthoDB" id="8418771at2"/>
<dbReference type="Proteomes" id="UP000233435">
    <property type="component" value="Unassembled WGS sequence"/>
</dbReference>
<evidence type="ECO:0008006" key="3">
    <source>
        <dbReference type="Google" id="ProtNLM"/>
    </source>
</evidence>
<keyword evidence="2" id="KW-1185">Reference proteome</keyword>
<dbReference type="RefSeq" id="WP_106659677.1">
    <property type="nucleotide sequence ID" value="NZ_PJEO01000033.1"/>
</dbReference>
<proteinExistence type="predicted"/>
<sequence length="116" mass="13546">MDNKYAKHEKDYIKVYQDKGYTSNFYFKNNKLINSETKEEYFPQDILIVAEHRYEGMSDPSDMSILYIISTSKDEKGTFLMAYGPTADMDISEFFNEIPKANITNDENINENDSSH</sequence>